<evidence type="ECO:0000256" key="6">
    <source>
        <dbReference type="ARBA" id="ARBA00023242"/>
    </source>
</evidence>
<dbReference type="InterPro" id="IPR046347">
    <property type="entry name" value="bZIP_sf"/>
</dbReference>
<dbReference type="SMART" id="SM00338">
    <property type="entry name" value="BRLZ"/>
    <property type="match status" value="1"/>
</dbReference>
<dbReference type="GO" id="GO:0001228">
    <property type="term" value="F:DNA-binding transcription activator activity, RNA polymerase II-specific"/>
    <property type="evidence" value="ECO:0007669"/>
    <property type="project" value="TreeGrafter"/>
</dbReference>
<evidence type="ECO:0000256" key="8">
    <source>
        <dbReference type="SAM" id="MobiDB-lite"/>
    </source>
</evidence>
<organism evidence="10 11">
    <name type="scientific">Pristionchus fissidentatus</name>
    <dbReference type="NCBI Taxonomy" id="1538716"/>
    <lineage>
        <taxon>Eukaryota</taxon>
        <taxon>Metazoa</taxon>
        <taxon>Ecdysozoa</taxon>
        <taxon>Nematoda</taxon>
        <taxon>Chromadorea</taxon>
        <taxon>Rhabditida</taxon>
        <taxon>Rhabditina</taxon>
        <taxon>Diplogasteromorpha</taxon>
        <taxon>Diplogasteroidea</taxon>
        <taxon>Neodiplogasteridae</taxon>
        <taxon>Pristionchus</taxon>
    </lineage>
</organism>
<comment type="subcellular location">
    <subcellularLocation>
        <location evidence="1">Nucleus</location>
    </subcellularLocation>
</comment>
<keyword evidence="7" id="KW-0175">Coiled coil</keyword>
<dbReference type="SUPFAM" id="SSF57959">
    <property type="entry name" value="Leucine zipper domain"/>
    <property type="match status" value="1"/>
</dbReference>
<reference evidence="10" key="1">
    <citation type="submission" date="2023-10" db="EMBL/GenBank/DDBJ databases">
        <title>Genome assembly of Pristionchus species.</title>
        <authorList>
            <person name="Yoshida K."/>
            <person name="Sommer R.J."/>
        </authorList>
    </citation>
    <scope>NUCLEOTIDE SEQUENCE</scope>
    <source>
        <strain evidence="10">RS5133</strain>
    </source>
</reference>
<evidence type="ECO:0000256" key="4">
    <source>
        <dbReference type="ARBA" id="ARBA00023125"/>
    </source>
</evidence>
<evidence type="ECO:0000313" key="11">
    <source>
        <dbReference type="Proteomes" id="UP001432322"/>
    </source>
</evidence>
<evidence type="ECO:0000256" key="1">
    <source>
        <dbReference type="ARBA" id="ARBA00004123"/>
    </source>
</evidence>
<dbReference type="PANTHER" id="PTHR13044">
    <property type="entry name" value="ACTIVATING TRANSCRIPTION FACTOR ATF 4/5"/>
    <property type="match status" value="1"/>
</dbReference>
<evidence type="ECO:0000256" key="3">
    <source>
        <dbReference type="ARBA" id="ARBA00023015"/>
    </source>
</evidence>
<dbReference type="GO" id="GO:0000977">
    <property type="term" value="F:RNA polymerase II transcription regulatory region sequence-specific DNA binding"/>
    <property type="evidence" value="ECO:0007669"/>
    <property type="project" value="TreeGrafter"/>
</dbReference>
<feature type="domain" description="BZIP" evidence="9">
    <location>
        <begin position="337"/>
        <end position="395"/>
    </location>
</feature>
<keyword evidence="4" id="KW-0238">DNA-binding</keyword>
<gene>
    <name evidence="10" type="ORF">PFISCL1PPCAC_2680</name>
</gene>
<dbReference type="PROSITE" id="PS50217">
    <property type="entry name" value="BZIP"/>
    <property type="match status" value="1"/>
</dbReference>
<keyword evidence="3" id="KW-0805">Transcription regulation</keyword>
<feature type="region of interest" description="Disordered" evidence="8">
    <location>
        <begin position="306"/>
        <end position="331"/>
    </location>
</feature>
<comment type="similarity">
    <text evidence="2">Belongs to the bZIP family.</text>
</comment>
<accession>A0AAV5UYY2</accession>
<comment type="caution">
    <text evidence="10">The sequence shown here is derived from an EMBL/GenBank/DDBJ whole genome shotgun (WGS) entry which is preliminary data.</text>
</comment>
<dbReference type="Proteomes" id="UP001432322">
    <property type="component" value="Unassembled WGS sequence"/>
</dbReference>
<protein>
    <recommendedName>
        <fullName evidence="9">BZIP domain-containing protein</fullName>
    </recommendedName>
</protein>
<dbReference type="AlphaFoldDB" id="A0AAV5UYY2"/>
<evidence type="ECO:0000256" key="5">
    <source>
        <dbReference type="ARBA" id="ARBA00023163"/>
    </source>
</evidence>
<evidence type="ECO:0000313" key="10">
    <source>
        <dbReference type="EMBL" id="GMT11383.1"/>
    </source>
</evidence>
<name>A0AAV5UYY2_9BILA</name>
<evidence type="ECO:0000256" key="7">
    <source>
        <dbReference type="SAM" id="Coils"/>
    </source>
</evidence>
<keyword evidence="6" id="KW-0539">Nucleus</keyword>
<proteinExistence type="inferred from homology"/>
<evidence type="ECO:0000259" key="9">
    <source>
        <dbReference type="PROSITE" id="PS50217"/>
    </source>
</evidence>
<sequence>SSLSLRRASWSRVDRPPSRTIDFQVSRFGQVCARRNPVLDVNCRPHRLFHYQSWFTSLYRSMSRRMNFTTSIYNSESMSAGVWNNGIGVQGINGWTDRYAGFSNENYQWLLRSDPLLASYSFEPSFDWPELGPREEALALADHSQYCRKAEEIMDPYYDPHDSLDYSQYIISDDVCPNEMPSTSSAPPSNGPPAIDQSHMDWLETFGPINNYDVMPSDLDDAANNVDWDSWMKYLDDDEQNAIQSNQAPQLVVKQEEDQYIPQCNAVPKQESSPPVYNNFPVTVKEEVEDIKPFIGRSFTPRVPSRFSPYDDVKPKRGRPKKIRVPEDQEKMSLNDRRKAMNRDAALRYRERKKVELDQLKFEGDELEVRNQILREQEEQLKHQIRMMKIQLNQKFDFKFDFMSVEA</sequence>
<dbReference type="Gene3D" id="1.20.5.170">
    <property type="match status" value="1"/>
</dbReference>
<keyword evidence="5" id="KW-0804">Transcription</keyword>
<dbReference type="CDD" id="cd14692">
    <property type="entry name" value="bZIP_ATF4"/>
    <property type="match status" value="1"/>
</dbReference>
<dbReference type="Pfam" id="PF00170">
    <property type="entry name" value="bZIP_1"/>
    <property type="match status" value="1"/>
</dbReference>
<dbReference type="EMBL" id="BTSY01000001">
    <property type="protein sequence ID" value="GMT11383.1"/>
    <property type="molecule type" value="Genomic_DNA"/>
</dbReference>
<feature type="coiled-coil region" evidence="7">
    <location>
        <begin position="357"/>
        <end position="391"/>
    </location>
</feature>
<dbReference type="InterPro" id="IPR004827">
    <property type="entry name" value="bZIP"/>
</dbReference>
<evidence type="ECO:0000256" key="2">
    <source>
        <dbReference type="ARBA" id="ARBA00007163"/>
    </source>
</evidence>
<dbReference type="PANTHER" id="PTHR13044:SF14">
    <property type="entry name" value="CRYPTOCEPHAL, ISOFORM A"/>
    <property type="match status" value="1"/>
</dbReference>
<feature type="non-terminal residue" evidence="10">
    <location>
        <position position="1"/>
    </location>
</feature>
<keyword evidence="11" id="KW-1185">Reference proteome</keyword>
<dbReference type="GO" id="GO:0005634">
    <property type="term" value="C:nucleus"/>
    <property type="evidence" value="ECO:0007669"/>
    <property type="project" value="UniProtKB-SubCell"/>
</dbReference>